<evidence type="ECO:0000256" key="21">
    <source>
        <dbReference type="PROSITE-ProRule" id="PRU10141"/>
    </source>
</evidence>
<feature type="binding site" evidence="18 21">
    <location>
        <position position="791"/>
    </location>
    <ligand>
        <name>ATP</name>
        <dbReference type="ChEBI" id="CHEBI:30616"/>
    </ligand>
</feature>
<dbReference type="FunFam" id="2.60.40.10:FF:000032">
    <property type="entry name" value="palladin isoform X1"/>
    <property type="match status" value="1"/>
</dbReference>
<dbReference type="InterPro" id="IPR017441">
    <property type="entry name" value="Protein_kinase_ATP_BS"/>
</dbReference>
<sequence>MITYFDERKRSSLVITGLIYTQTGRYICRYKLKPSSTAEVYVYVRDPKHFFTKSFIFALTTSLRKCIFQCTVTDPQVNVTLYKGKKIFEIEGLTYDPKQGFIIPFPTARVSGNFKCIGKLNNETQIANIFTQYKNVEDSVFPAITLDQKQFMVGDKIEIKCEVIISKGGQINMGWQLPFDSTTFNGSDEKLPHRIKVSKPAREVKDNFDIYYSWIKIQSARLSDGGKYTCGVESFSLHLAEIEIKVYEHEFAHLMYGNDNGTVEVKEGEEKVYLMVSLEAYPTPTVIWFKDGVRIHKTDLKYEIRIFDRNLDLVVHNVASSDGGVYTVWAISNDMNDTLNITLKVYGKPVVEIASSPPSKEFFLIDQKHTLTCNVTCNHANHTVFWKWQACNPGNCSSDPEAWSVINETSIEKLGNSGWNPVRLTTKSSSISTLDVTAKVQGKYMCEATNQEGTTRKFLNFLLTDYQNGFKFWSCNERPTEGDEVKLTCSANLWKYTDMSMSYEKSSDMLRIPATSTSLTHLAFPLNATWGVKLKTISKMTNYSRVLSKTFDSIQLGDSGIYYCVVNLSNKVEEKVIHLKVSKMSPPVFESKIEGTLHASVNMSLPLTCDVSGRPTPVVQWFFNNELILINNTLGVRIENKGHQLVIPRTMPEHSGVYMCTAKNRAGSLFANATVIVGTEIRRDEIMLAVGVAAGVFIISLAIICFVIKKIKNKHHFDDLEKQLVVPKGDYNPDIPIVEQTSCLPYDSRWEFPKERLHLGMILGQGAFGRVVKAEAIGIQDDDDVTTVAVKMVKDCTDREQMQALLSELKILIHIGQHLNIVNLLGAVTKNIRYGELYVMVEYCHIGNLRNYLLRNKDYFVDTMEDELEPGMEKKRLSDFASSKPHYVNKAQPESTAEPNRPLTTKTLICYAYQVARGMEYLACKKYIHRDLAARNILLAADDVVKICDFGLAKNCYKSAEYHKKGDTPVPIKWMAIESLTHRIYTTKSDVWSYGVFLWELFCLGGNPYPSVKINEKFIDLLKSGYRMDKPLYATDDLYKVMCDCWKVEPGQRPTFTRLADTMGSFLEARVKQYYLDLSQNYVDMPAENSQNDGYLKMDGGQYTKMSPQVPEVDTVTLSSNYSQNEDLQDYMNPRWGNEKADCYEKQAMLPLQEAGHLPSDAHSIQRIKAQVHHQEDSDSGHSSAYAPGTSPDMSNEEYLLPKSMGKRPDDLKVDDAMDSFGSPYHYNDVAPPDYSSVMEDVGEEAL</sequence>
<accession>A0A812B928</accession>
<dbReference type="InterPro" id="IPR003598">
    <property type="entry name" value="Ig_sub2"/>
</dbReference>
<evidence type="ECO:0000256" key="11">
    <source>
        <dbReference type="ARBA" id="ARBA00023137"/>
    </source>
</evidence>
<dbReference type="PROSITE" id="PS50835">
    <property type="entry name" value="IG_LIKE"/>
    <property type="match status" value="4"/>
</dbReference>
<dbReference type="PROSITE" id="PS00107">
    <property type="entry name" value="PROTEIN_KINASE_ATP"/>
    <property type="match status" value="1"/>
</dbReference>
<dbReference type="SUPFAM" id="SSF56112">
    <property type="entry name" value="Protein kinase-like (PK-like)"/>
    <property type="match status" value="1"/>
</dbReference>
<dbReference type="SMART" id="SM00219">
    <property type="entry name" value="TyrKc"/>
    <property type="match status" value="1"/>
</dbReference>
<evidence type="ECO:0000256" key="2">
    <source>
        <dbReference type="ARBA" id="ARBA00011902"/>
    </source>
</evidence>
<organism evidence="26 27">
    <name type="scientific">Acanthosepion pharaonis</name>
    <name type="common">Pharaoh cuttlefish</name>
    <name type="synonym">Sepia pharaonis</name>
    <dbReference type="NCBI Taxonomy" id="158019"/>
    <lineage>
        <taxon>Eukaryota</taxon>
        <taxon>Metazoa</taxon>
        <taxon>Spiralia</taxon>
        <taxon>Lophotrochozoa</taxon>
        <taxon>Mollusca</taxon>
        <taxon>Cephalopoda</taxon>
        <taxon>Coleoidea</taxon>
        <taxon>Decapodiformes</taxon>
        <taxon>Sepiida</taxon>
        <taxon>Sepiina</taxon>
        <taxon>Sepiidae</taxon>
        <taxon>Acanthosepion</taxon>
    </lineage>
</organism>
<comment type="caution">
    <text evidence="26">The sequence shown here is derived from an EMBL/GenBank/DDBJ whole genome shotgun (WGS) entry which is preliminary data.</text>
</comment>
<dbReference type="GO" id="GO:0005524">
    <property type="term" value="F:ATP binding"/>
    <property type="evidence" value="ECO:0007669"/>
    <property type="project" value="UniProtKB-UniRule"/>
</dbReference>
<dbReference type="EMBL" id="CAHIKZ030000401">
    <property type="protein sequence ID" value="CAE1172284.1"/>
    <property type="molecule type" value="Genomic_DNA"/>
</dbReference>
<evidence type="ECO:0000259" key="24">
    <source>
        <dbReference type="PROSITE" id="PS50011"/>
    </source>
</evidence>
<evidence type="ECO:0000256" key="10">
    <source>
        <dbReference type="ARBA" id="ARBA00023136"/>
    </source>
</evidence>
<keyword evidence="7" id="KW-0418">Kinase</keyword>
<evidence type="ECO:0000313" key="26">
    <source>
        <dbReference type="EMBL" id="CAE1172284.1"/>
    </source>
</evidence>
<evidence type="ECO:0000256" key="17">
    <source>
        <dbReference type="PIRSR" id="PIRSR000615-1"/>
    </source>
</evidence>
<evidence type="ECO:0000256" key="18">
    <source>
        <dbReference type="PIRSR" id="PIRSR000615-2"/>
    </source>
</evidence>
<feature type="binding site" evidence="19">
    <location>
        <position position="936"/>
    </location>
    <ligand>
        <name>Mg(2+)</name>
        <dbReference type="ChEBI" id="CHEBI:18420"/>
    </ligand>
</feature>
<dbReference type="CDD" id="cd00096">
    <property type="entry name" value="Ig"/>
    <property type="match status" value="1"/>
</dbReference>
<evidence type="ECO:0000256" key="23">
    <source>
        <dbReference type="SAM" id="Phobius"/>
    </source>
</evidence>
<evidence type="ECO:0000259" key="25">
    <source>
        <dbReference type="PROSITE" id="PS50835"/>
    </source>
</evidence>
<dbReference type="FunFam" id="1.10.510.10:FF:000554">
    <property type="entry name" value="Predicted protein"/>
    <property type="match status" value="1"/>
</dbReference>
<dbReference type="AlphaFoldDB" id="A0A812B928"/>
<feature type="region of interest" description="Disordered" evidence="22">
    <location>
        <begin position="1168"/>
        <end position="1247"/>
    </location>
</feature>
<dbReference type="PROSITE" id="PS50011">
    <property type="entry name" value="PROTEIN_KINASE_DOM"/>
    <property type="match status" value="1"/>
</dbReference>
<feature type="domain" description="Protein kinase" evidence="24">
    <location>
        <begin position="757"/>
        <end position="1067"/>
    </location>
</feature>
<dbReference type="PANTHER" id="PTHR24416">
    <property type="entry name" value="TYROSINE-PROTEIN KINASE RECEPTOR"/>
    <property type="match status" value="1"/>
</dbReference>
<dbReference type="GO" id="GO:0007169">
    <property type="term" value="P:cell surface receptor protein tyrosine kinase signaling pathway"/>
    <property type="evidence" value="ECO:0007669"/>
    <property type="project" value="TreeGrafter"/>
</dbReference>
<dbReference type="InterPro" id="IPR013783">
    <property type="entry name" value="Ig-like_fold"/>
</dbReference>
<feature type="domain" description="Ig-like" evidence="25">
    <location>
        <begin position="586"/>
        <end position="676"/>
    </location>
</feature>
<keyword evidence="27" id="KW-1185">Reference proteome</keyword>
<dbReference type="GO" id="GO:0004714">
    <property type="term" value="F:transmembrane receptor protein tyrosine kinase activity"/>
    <property type="evidence" value="ECO:0007669"/>
    <property type="project" value="UniProtKB-EC"/>
</dbReference>
<dbReference type="InterPro" id="IPR008266">
    <property type="entry name" value="Tyr_kinase_AS"/>
</dbReference>
<feature type="transmembrane region" description="Helical" evidence="23">
    <location>
        <begin position="686"/>
        <end position="708"/>
    </location>
</feature>
<evidence type="ECO:0000256" key="19">
    <source>
        <dbReference type="PIRSR" id="PIRSR000615-3"/>
    </source>
</evidence>
<dbReference type="PIRSF" id="PIRSF000615">
    <property type="entry name" value="TyrPK_CSF1-R"/>
    <property type="match status" value="1"/>
</dbReference>
<dbReference type="InterPro" id="IPR007110">
    <property type="entry name" value="Ig-like_dom"/>
</dbReference>
<evidence type="ECO:0000256" key="22">
    <source>
        <dbReference type="SAM" id="MobiDB-lite"/>
    </source>
</evidence>
<protein>
    <recommendedName>
        <fullName evidence="2">receptor protein-tyrosine kinase</fullName>
        <ecNumber evidence="2">2.7.10.1</ecNumber>
    </recommendedName>
</protein>
<keyword evidence="9 23" id="KW-1133">Transmembrane helix</keyword>
<evidence type="ECO:0000256" key="7">
    <source>
        <dbReference type="ARBA" id="ARBA00022777"/>
    </source>
</evidence>
<dbReference type="SUPFAM" id="SSF48726">
    <property type="entry name" value="Immunoglobulin"/>
    <property type="match status" value="5"/>
</dbReference>
<dbReference type="GO" id="GO:0005886">
    <property type="term" value="C:plasma membrane"/>
    <property type="evidence" value="ECO:0007669"/>
    <property type="project" value="TreeGrafter"/>
</dbReference>
<keyword evidence="15" id="KW-0393">Immunoglobulin domain</keyword>
<name>A0A812B928_ACAPH</name>
<keyword evidence="12" id="KW-1015">Disulfide bond</keyword>
<keyword evidence="5 23" id="KW-0812">Transmembrane</keyword>
<keyword evidence="13" id="KW-0675">Receptor</keyword>
<feature type="domain" description="Ig-like" evidence="25">
    <location>
        <begin position="481"/>
        <end position="578"/>
    </location>
</feature>
<keyword evidence="10 23" id="KW-0472">Membrane</keyword>
<evidence type="ECO:0000256" key="13">
    <source>
        <dbReference type="ARBA" id="ARBA00023170"/>
    </source>
</evidence>
<dbReference type="Pfam" id="PF07714">
    <property type="entry name" value="PK_Tyr_Ser-Thr"/>
    <property type="match status" value="1"/>
</dbReference>
<evidence type="ECO:0000256" key="4">
    <source>
        <dbReference type="ARBA" id="ARBA00022679"/>
    </source>
</evidence>
<evidence type="ECO:0000256" key="8">
    <source>
        <dbReference type="ARBA" id="ARBA00022840"/>
    </source>
</evidence>
<keyword evidence="19" id="KW-0479">Metal-binding</keyword>
<feature type="active site" description="Proton acceptor" evidence="17">
    <location>
        <position position="931"/>
    </location>
</feature>
<evidence type="ECO:0000256" key="6">
    <source>
        <dbReference type="ARBA" id="ARBA00022741"/>
    </source>
</evidence>
<evidence type="ECO:0000256" key="5">
    <source>
        <dbReference type="ARBA" id="ARBA00022692"/>
    </source>
</evidence>
<dbReference type="InterPro" id="IPR001245">
    <property type="entry name" value="Ser-Thr/Tyr_kinase_cat_dom"/>
</dbReference>
<dbReference type="EC" id="2.7.10.1" evidence="2"/>
<evidence type="ECO:0000256" key="15">
    <source>
        <dbReference type="ARBA" id="ARBA00023319"/>
    </source>
</evidence>
<dbReference type="PRINTS" id="PR00109">
    <property type="entry name" value="TYRKINASE"/>
</dbReference>
<dbReference type="InterPro" id="IPR013098">
    <property type="entry name" value="Ig_I-set"/>
</dbReference>
<evidence type="ECO:0000256" key="12">
    <source>
        <dbReference type="ARBA" id="ARBA00023157"/>
    </source>
</evidence>
<dbReference type="InterPro" id="IPR020635">
    <property type="entry name" value="Tyr_kinase_cat_dom"/>
</dbReference>
<dbReference type="InterPro" id="IPR003599">
    <property type="entry name" value="Ig_sub"/>
</dbReference>
<dbReference type="Gene3D" id="3.30.200.20">
    <property type="entry name" value="Phosphorylase Kinase, domain 1"/>
    <property type="match status" value="1"/>
</dbReference>
<feature type="domain" description="Ig-like" evidence="25">
    <location>
        <begin position="142"/>
        <end position="247"/>
    </location>
</feature>
<dbReference type="Proteomes" id="UP000597762">
    <property type="component" value="Unassembled WGS sequence"/>
</dbReference>
<dbReference type="PROSITE" id="PS00109">
    <property type="entry name" value="PROTEIN_KINASE_TYR"/>
    <property type="match status" value="1"/>
</dbReference>
<dbReference type="Gene3D" id="1.10.510.10">
    <property type="entry name" value="Transferase(Phosphotransferase) domain 1"/>
    <property type="match status" value="1"/>
</dbReference>
<evidence type="ECO:0000256" key="1">
    <source>
        <dbReference type="ARBA" id="ARBA00004167"/>
    </source>
</evidence>
<dbReference type="PANTHER" id="PTHR24416:SF600">
    <property type="entry name" value="PDGF- AND VEGF-RECEPTOR RELATED, ISOFORM J"/>
    <property type="match status" value="1"/>
</dbReference>
<dbReference type="OrthoDB" id="6077854at2759"/>
<keyword evidence="6 18" id="KW-0547">Nucleotide-binding</keyword>
<comment type="catalytic activity">
    <reaction evidence="16">
        <text>L-tyrosyl-[protein] + ATP = O-phospho-L-tyrosyl-[protein] + ADP + H(+)</text>
        <dbReference type="Rhea" id="RHEA:10596"/>
        <dbReference type="Rhea" id="RHEA-COMP:10136"/>
        <dbReference type="Rhea" id="RHEA-COMP:20101"/>
        <dbReference type="ChEBI" id="CHEBI:15378"/>
        <dbReference type="ChEBI" id="CHEBI:30616"/>
        <dbReference type="ChEBI" id="CHEBI:46858"/>
        <dbReference type="ChEBI" id="CHEBI:61978"/>
        <dbReference type="ChEBI" id="CHEBI:456216"/>
        <dbReference type="EC" id="2.7.10.1"/>
    </reaction>
</comment>
<dbReference type="GO" id="GO:0046872">
    <property type="term" value="F:metal ion binding"/>
    <property type="evidence" value="ECO:0007669"/>
    <property type="project" value="UniProtKB-KW"/>
</dbReference>
<dbReference type="SMART" id="SM00408">
    <property type="entry name" value="IGc2"/>
    <property type="match status" value="2"/>
</dbReference>
<dbReference type="InterPro" id="IPR036179">
    <property type="entry name" value="Ig-like_dom_sf"/>
</dbReference>
<feature type="binding site" evidence="19">
    <location>
        <position position="949"/>
    </location>
    <ligand>
        <name>Mg(2+)</name>
        <dbReference type="ChEBI" id="CHEBI:18420"/>
    </ligand>
</feature>
<feature type="binding site" evidence="18">
    <location>
        <position position="935"/>
    </location>
    <ligand>
        <name>ATP</name>
        <dbReference type="ChEBI" id="CHEBI:30616"/>
    </ligand>
</feature>
<comment type="subcellular location">
    <subcellularLocation>
        <location evidence="1">Membrane</location>
        <topology evidence="1">Single-pass membrane protein</topology>
    </subcellularLocation>
</comment>
<dbReference type="InterPro" id="IPR000719">
    <property type="entry name" value="Prot_kinase_dom"/>
</dbReference>
<dbReference type="SMART" id="SM00409">
    <property type="entry name" value="IG"/>
    <property type="match status" value="5"/>
</dbReference>
<keyword evidence="3" id="KW-0597">Phosphoprotein</keyword>
<evidence type="ECO:0000256" key="3">
    <source>
        <dbReference type="ARBA" id="ARBA00022553"/>
    </source>
</evidence>
<dbReference type="InterPro" id="IPR050122">
    <property type="entry name" value="RTK"/>
</dbReference>
<dbReference type="Gene3D" id="2.60.40.10">
    <property type="entry name" value="Immunoglobulins"/>
    <property type="match status" value="7"/>
</dbReference>
<dbReference type="InterPro" id="IPR011009">
    <property type="entry name" value="Kinase-like_dom_sf"/>
</dbReference>
<evidence type="ECO:0000256" key="20">
    <source>
        <dbReference type="PIRSR" id="PIRSR000615-4"/>
    </source>
</evidence>
<keyword evidence="14" id="KW-0325">Glycoprotein</keyword>
<gene>
    <name evidence="26" type="ORF">SPHA_11973</name>
</gene>
<dbReference type="FunFam" id="3.30.200.20:FF:000384">
    <property type="entry name" value="Receptor protein-tyrosine kinase"/>
    <property type="match status" value="1"/>
</dbReference>
<evidence type="ECO:0000256" key="9">
    <source>
        <dbReference type="ARBA" id="ARBA00022989"/>
    </source>
</evidence>
<reference evidence="26" key="1">
    <citation type="submission" date="2021-01" db="EMBL/GenBank/DDBJ databases">
        <authorList>
            <person name="Li R."/>
            <person name="Bekaert M."/>
        </authorList>
    </citation>
    <scope>NUCLEOTIDE SEQUENCE</scope>
    <source>
        <strain evidence="26">Farmed</strain>
    </source>
</reference>
<keyword evidence="11" id="KW-0829">Tyrosine-protein kinase</keyword>
<feature type="site" description="Important for interaction with phosphotyrosine-binding proteins" evidence="20">
    <location>
        <position position="1075"/>
    </location>
</feature>
<dbReference type="Pfam" id="PF07679">
    <property type="entry name" value="I-set"/>
    <property type="match status" value="2"/>
</dbReference>
<evidence type="ECO:0000313" key="27">
    <source>
        <dbReference type="Proteomes" id="UP000597762"/>
    </source>
</evidence>
<feature type="compositionally biased region" description="Basic and acidic residues" evidence="22">
    <location>
        <begin position="1207"/>
        <end position="1216"/>
    </location>
</feature>
<evidence type="ECO:0000256" key="16">
    <source>
        <dbReference type="ARBA" id="ARBA00051243"/>
    </source>
</evidence>
<keyword evidence="4 26" id="KW-0808">Transferase</keyword>
<dbReference type="GO" id="GO:0043235">
    <property type="term" value="C:receptor complex"/>
    <property type="evidence" value="ECO:0007669"/>
    <property type="project" value="TreeGrafter"/>
</dbReference>
<keyword evidence="8 18" id="KW-0067">ATP-binding</keyword>
<feature type="binding site" evidence="18">
    <location>
        <begin position="764"/>
        <end position="771"/>
    </location>
    <ligand>
        <name>ATP</name>
        <dbReference type="ChEBI" id="CHEBI:30616"/>
    </ligand>
</feature>
<proteinExistence type="predicted"/>
<evidence type="ECO:0000256" key="14">
    <source>
        <dbReference type="ARBA" id="ARBA00023180"/>
    </source>
</evidence>
<keyword evidence="19" id="KW-0460">Magnesium</keyword>
<feature type="domain" description="Ig-like" evidence="25">
    <location>
        <begin position="349"/>
        <end position="460"/>
    </location>
</feature>